<dbReference type="InterPro" id="IPR016024">
    <property type="entry name" value="ARM-type_fold"/>
</dbReference>
<protein>
    <submittedName>
        <fullName evidence="2">Cytoskeleton associated protein 5</fullName>
    </submittedName>
</protein>
<dbReference type="InterPro" id="IPR045110">
    <property type="entry name" value="XMAP215"/>
</dbReference>
<evidence type="ECO:0000313" key="2">
    <source>
        <dbReference type="EMBL" id="MEQ2172036.1"/>
    </source>
</evidence>
<organism evidence="2 3">
    <name type="scientific">Goodea atripinnis</name>
    <dbReference type="NCBI Taxonomy" id="208336"/>
    <lineage>
        <taxon>Eukaryota</taxon>
        <taxon>Metazoa</taxon>
        <taxon>Chordata</taxon>
        <taxon>Craniata</taxon>
        <taxon>Vertebrata</taxon>
        <taxon>Euteleostomi</taxon>
        <taxon>Actinopterygii</taxon>
        <taxon>Neopterygii</taxon>
        <taxon>Teleostei</taxon>
        <taxon>Neoteleostei</taxon>
        <taxon>Acanthomorphata</taxon>
        <taxon>Ovalentaria</taxon>
        <taxon>Atherinomorphae</taxon>
        <taxon>Cyprinodontiformes</taxon>
        <taxon>Goodeidae</taxon>
        <taxon>Goodea</taxon>
    </lineage>
</organism>
<feature type="region of interest" description="Disordered" evidence="1">
    <location>
        <begin position="311"/>
        <end position="392"/>
    </location>
</feature>
<proteinExistence type="predicted"/>
<evidence type="ECO:0000256" key="1">
    <source>
        <dbReference type="SAM" id="MobiDB-lite"/>
    </source>
</evidence>
<sequence>METLAKEASMGVLKDLMHSLITLMLDSRVEDVEDGTQVIRSVNLLVIRVLEHSDQTNMFSALLVLLQDTLVSTAGSPKVSELVMKCLWRMIRFLPENINSLNLDRILLDVHNFMKVFPKEKLKQLKTDVPHRTLKTLCHTLCKLTGAKILDHLSMIENRNESELEAYLRRAVKHSGNLSGMKNDRGNEKTTHGMDDRMSKAKVSDILSEIFKKIGSKENTKEGLTELYEYKQKYSDADLEPFLKNTSQFFQSYVERGLRVIESEREGKPRIPSTTVIPQHGIDSSISSSNNEELKPAVYYERLKILRQRQGLENTSRGLGGSEDEPPQRPAISSLLSPKPPVASSTDMLHSKLSQLKESRELYQQEHNTYSGSPTRSHTRSASPAANLDDLKKRLERIKSKRQ</sequence>
<dbReference type="EMBL" id="JAHRIO010041307">
    <property type="protein sequence ID" value="MEQ2172036.1"/>
    <property type="molecule type" value="Genomic_DNA"/>
</dbReference>
<dbReference type="PANTHER" id="PTHR12609">
    <property type="entry name" value="MICROTUBULE ASSOCIATED PROTEIN XMAP215"/>
    <property type="match status" value="1"/>
</dbReference>
<accession>A0ABV0NKV4</accession>
<feature type="compositionally biased region" description="Polar residues" evidence="1">
    <location>
        <begin position="365"/>
        <end position="384"/>
    </location>
</feature>
<dbReference type="SUPFAM" id="SSF48371">
    <property type="entry name" value="ARM repeat"/>
    <property type="match status" value="1"/>
</dbReference>
<gene>
    <name evidence="2" type="primary">CKAP5_2</name>
    <name evidence="2" type="ORF">GOODEAATRI_016844</name>
</gene>
<feature type="region of interest" description="Disordered" evidence="1">
    <location>
        <begin position="177"/>
        <end position="198"/>
    </location>
</feature>
<comment type="caution">
    <text evidence="2">The sequence shown here is derived from an EMBL/GenBank/DDBJ whole genome shotgun (WGS) entry which is preliminary data.</text>
</comment>
<feature type="compositionally biased region" description="Basic and acidic residues" evidence="1">
    <location>
        <begin position="182"/>
        <end position="198"/>
    </location>
</feature>
<keyword evidence="3" id="KW-1185">Reference proteome</keyword>
<name>A0ABV0NKV4_9TELE</name>
<reference evidence="2 3" key="1">
    <citation type="submission" date="2021-06" db="EMBL/GenBank/DDBJ databases">
        <authorList>
            <person name="Palmer J.M."/>
        </authorList>
    </citation>
    <scope>NUCLEOTIDE SEQUENCE [LARGE SCALE GENOMIC DNA]</scope>
    <source>
        <strain evidence="2 3">GA_2019</strain>
        <tissue evidence="2">Muscle</tissue>
    </source>
</reference>
<feature type="compositionally biased region" description="Polar residues" evidence="1">
    <location>
        <begin position="343"/>
        <end position="354"/>
    </location>
</feature>
<feature type="region of interest" description="Disordered" evidence="1">
    <location>
        <begin position="265"/>
        <end position="289"/>
    </location>
</feature>
<dbReference type="Proteomes" id="UP001476798">
    <property type="component" value="Unassembled WGS sequence"/>
</dbReference>
<feature type="compositionally biased region" description="Basic and acidic residues" evidence="1">
    <location>
        <begin position="355"/>
        <end position="364"/>
    </location>
</feature>
<evidence type="ECO:0000313" key="3">
    <source>
        <dbReference type="Proteomes" id="UP001476798"/>
    </source>
</evidence>